<gene>
    <name evidence="1" type="ORF">BJ322DRAFT_8152</name>
</gene>
<accession>A0A9P6HP12</accession>
<organism evidence="1 2">
    <name type="scientific">Thelephora terrestris</name>
    <dbReference type="NCBI Taxonomy" id="56493"/>
    <lineage>
        <taxon>Eukaryota</taxon>
        <taxon>Fungi</taxon>
        <taxon>Dikarya</taxon>
        <taxon>Basidiomycota</taxon>
        <taxon>Agaricomycotina</taxon>
        <taxon>Agaricomycetes</taxon>
        <taxon>Thelephorales</taxon>
        <taxon>Thelephoraceae</taxon>
        <taxon>Thelephora</taxon>
    </lineage>
</organism>
<dbReference type="AlphaFoldDB" id="A0A9P6HP12"/>
<sequence>MVCKPVAELWGRTCRTALLARRKRMSCPWGHWRIMWPSPSNVQATRLRRLNPRLREKPCRRPRSKSRWPRCPTRAVAEDWWLIPGSQDKIEGIDVGFAQDGGQSNTSRKFSDYLCSRPLFHVSRPSPHLECHSTHLYGDHEFAVWHTSATFKWLPATFAFFQRAPHPGHSLPSGKINSAISPHPGALCLYPVLFRHLGTP</sequence>
<reference evidence="1" key="2">
    <citation type="submission" date="2020-11" db="EMBL/GenBank/DDBJ databases">
        <authorList>
            <consortium name="DOE Joint Genome Institute"/>
            <person name="Kuo A."/>
            <person name="Miyauchi S."/>
            <person name="Kiss E."/>
            <person name="Drula E."/>
            <person name="Kohler A."/>
            <person name="Sanchez-Garcia M."/>
            <person name="Andreopoulos B."/>
            <person name="Barry K.W."/>
            <person name="Bonito G."/>
            <person name="Buee M."/>
            <person name="Carver A."/>
            <person name="Chen C."/>
            <person name="Cichocki N."/>
            <person name="Clum A."/>
            <person name="Culley D."/>
            <person name="Crous P.W."/>
            <person name="Fauchery L."/>
            <person name="Girlanda M."/>
            <person name="Hayes R."/>
            <person name="Keri Z."/>
            <person name="Labutti K."/>
            <person name="Lipzen A."/>
            <person name="Lombard V."/>
            <person name="Magnuson J."/>
            <person name="Maillard F."/>
            <person name="Morin E."/>
            <person name="Murat C."/>
            <person name="Nolan M."/>
            <person name="Ohm R."/>
            <person name="Pangilinan J."/>
            <person name="Pereira M."/>
            <person name="Perotto S."/>
            <person name="Peter M."/>
            <person name="Riley R."/>
            <person name="Sitrit Y."/>
            <person name="Stielow B."/>
            <person name="Szollosi G."/>
            <person name="Zifcakova L."/>
            <person name="Stursova M."/>
            <person name="Spatafora J.W."/>
            <person name="Tedersoo L."/>
            <person name="Vaario L.-M."/>
            <person name="Yamada A."/>
            <person name="Yan M."/>
            <person name="Wang P."/>
            <person name="Xu J."/>
            <person name="Bruns T."/>
            <person name="Baldrian P."/>
            <person name="Vilgalys R."/>
            <person name="Henrissat B."/>
            <person name="Grigoriev I.V."/>
            <person name="Hibbett D."/>
            <person name="Nagy L.G."/>
            <person name="Martin F.M."/>
        </authorList>
    </citation>
    <scope>NUCLEOTIDE SEQUENCE</scope>
    <source>
        <strain evidence="1">UH-Tt-Lm1</strain>
    </source>
</reference>
<dbReference type="EMBL" id="WIUZ02000001">
    <property type="protein sequence ID" value="KAF9792034.1"/>
    <property type="molecule type" value="Genomic_DNA"/>
</dbReference>
<name>A0A9P6HP12_9AGAM</name>
<evidence type="ECO:0000313" key="2">
    <source>
        <dbReference type="Proteomes" id="UP000736335"/>
    </source>
</evidence>
<dbReference type="Proteomes" id="UP000736335">
    <property type="component" value="Unassembled WGS sequence"/>
</dbReference>
<reference evidence="1" key="1">
    <citation type="journal article" date="2020" name="Nat. Commun.">
        <title>Large-scale genome sequencing of mycorrhizal fungi provides insights into the early evolution of symbiotic traits.</title>
        <authorList>
            <person name="Miyauchi S."/>
            <person name="Kiss E."/>
            <person name="Kuo A."/>
            <person name="Drula E."/>
            <person name="Kohler A."/>
            <person name="Sanchez-Garcia M."/>
            <person name="Morin E."/>
            <person name="Andreopoulos B."/>
            <person name="Barry K.W."/>
            <person name="Bonito G."/>
            <person name="Buee M."/>
            <person name="Carver A."/>
            <person name="Chen C."/>
            <person name="Cichocki N."/>
            <person name="Clum A."/>
            <person name="Culley D."/>
            <person name="Crous P.W."/>
            <person name="Fauchery L."/>
            <person name="Girlanda M."/>
            <person name="Hayes R.D."/>
            <person name="Keri Z."/>
            <person name="LaButti K."/>
            <person name="Lipzen A."/>
            <person name="Lombard V."/>
            <person name="Magnuson J."/>
            <person name="Maillard F."/>
            <person name="Murat C."/>
            <person name="Nolan M."/>
            <person name="Ohm R.A."/>
            <person name="Pangilinan J."/>
            <person name="Pereira M.F."/>
            <person name="Perotto S."/>
            <person name="Peter M."/>
            <person name="Pfister S."/>
            <person name="Riley R."/>
            <person name="Sitrit Y."/>
            <person name="Stielow J.B."/>
            <person name="Szollosi G."/>
            <person name="Zifcakova L."/>
            <person name="Stursova M."/>
            <person name="Spatafora J.W."/>
            <person name="Tedersoo L."/>
            <person name="Vaario L.M."/>
            <person name="Yamada A."/>
            <person name="Yan M."/>
            <person name="Wang P."/>
            <person name="Xu J."/>
            <person name="Bruns T."/>
            <person name="Baldrian P."/>
            <person name="Vilgalys R."/>
            <person name="Dunand C."/>
            <person name="Henrissat B."/>
            <person name="Grigoriev I.V."/>
            <person name="Hibbett D."/>
            <person name="Nagy L.G."/>
            <person name="Martin F.M."/>
        </authorList>
    </citation>
    <scope>NUCLEOTIDE SEQUENCE</scope>
    <source>
        <strain evidence="1">UH-Tt-Lm1</strain>
    </source>
</reference>
<proteinExistence type="predicted"/>
<protein>
    <submittedName>
        <fullName evidence="1">Uncharacterized protein</fullName>
    </submittedName>
</protein>
<comment type="caution">
    <text evidence="1">The sequence shown here is derived from an EMBL/GenBank/DDBJ whole genome shotgun (WGS) entry which is preliminary data.</text>
</comment>
<evidence type="ECO:0000313" key="1">
    <source>
        <dbReference type="EMBL" id="KAF9792034.1"/>
    </source>
</evidence>
<keyword evidence="2" id="KW-1185">Reference proteome</keyword>